<evidence type="ECO:0000313" key="1">
    <source>
        <dbReference type="Proteomes" id="UP000050741"/>
    </source>
</evidence>
<protein>
    <submittedName>
        <fullName evidence="2">Uncharacterized protein</fullName>
    </submittedName>
</protein>
<evidence type="ECO:0000313" key="2">
    <source>
        <dbReference type="WBParaSite" id="GPLIN_000986500"/>
    </source>
</evidence>
<dbReference type="AlphaFoldDB" id="A0A183CAG5"/>
<reference evidence="1" key="1">
    <citation type="submission" date="2014-05" db="EMBL/GenBank/DDBJ databases">
        <title>The genome and life-stage specific transcriptomes of Globodera pallida elucidate key aspects of plant parasitism by a cyst nematode.</title>
        <authorList>
            <person name="Cotton J.A."/>
            <person name="Lilley C.J."/>
            <person name="Jones L.M."/>
            <person name="Kikuchi T."/>
            <person name="Reid A.J."/>
            <person name="Thorpe P."/>
            <person name="Tsai I.J."/>
            <person name="Beasley H."/>
            <person name="Blok V."/>
            <person name="Cock P.J.A."/>
            <person name="Van den Akker S.E."/>
            <person name="Holroyd N."/>
            <person name="Hunt M."/>
            <person name="Mantelin S."/>
            <person name="Naghra H."/>
            <person name="Pain A."/>
            <person name="Palomares-Rius J.E."/>
            <person name="Zarowiecki M."/>
            <person name="Berriman M."/>
            <person name="Jones J.T."/>
            <person name="Urwin P.E."/>
        </authorList>
    </citation>
    <scope>NUCLEOTIDE SEQUENCE [LARGE SCALE GENOMIC DNA]</scope>
    <source>
        <strain evidence="1">Lindley</strain>
    </source>
</reference>
<sequence length="191" mass="21247">MIVQLQQNVRKTDFAWQKPVSEQCKQKVENCSCGHASCIFTGAQKHDIIDICCEEQYEFKSIDGMHLLYCFALNQFDLKQTLLKQMEGCKETLNKLCPCGLYNCIRKEGAGRTACCAEHYAFSCCEKPPPPETPTALQLKQNETCTVAAKADCDCGWAKCIRDEGYGATACCATNYKFTCCVTPPTTTTTV</sequence>
<proteinExistence type="predicted"/>
<keyword evidence="1" id="KW-1185">Reference proteome</keyword>
<dbReference type="Proteomes" id="UP000050741">
    <property type="component" value="Unassembled WGS sequence"/>
</dbReference>
<reference evidence="2" key="2">
    <citation type="submission" date="2016-06" db="UniProtKB">
        <authorList>
            <consortium name="WormBaseParasite"/>
        </authorList>
    </citation>
    <scope>IDENTIFICATION</scope>
</reference>
<dbReference type="WBParaSite" id="GPLIN_000986500">
    <property type="protein sequence ID" value="GPLIN_000986500"/>
    <property type="gene ID" value="GPLIN_000986500"/>
</dbReference>
<name>A0A183CAG5_GLOPA</name>
<accession>A0A183CAG5</accession>
<organism evidence="1 2">
    <name type="scientific">Globodera pallida</name>
    <name type="common">Potato cyst nematode worm</name>
    <name type="synonym">Heterodera pallida</name>
    <dbReference type="NCBI Taxonomy" id="36090"/>
    <lineage>
        <taxon>Eukaryota</taxon>
        <taxon>Metazoa</taxon>
        <taxon>Ecdysozoa</taxon>
        <taxon>Nematoda</taxon>
        <taxon>Chromadorea</taxon>
        <taxon>Rhabditida</taxon>
        <taxon>Tylenchina</taxon>
        <taxon>Tylenchomorpha</taxon>
        <taxon>Tylenchoidea</taxon>
        <taxon>Heteroderidae</taxon>
        <taxon>Heteroderinae</taxon>
        <taxon>Globodera</taxon>
    </lineage>
</organism>